<dbReference type="RefSeq" id="WP_146452739.1">
    <property type="nucleotide sequence ID" value="NZ_SJPS01000009.1"/>
</dbReference>
<accession>A0A5C6CED1</accession>
<feature type="transmembrane region" description="Helical" evidence="1">
    <location>
        <begin position="37"/>
        <end position="56"/>
    </location>
</feature>
<name>A0A5C6CED1_9BACT</name>
<evidence type="ECO:0000313" key="3">
    <source>
        <dbReference type="Proteomes" id="UP000318437"/>
    </source>
</evidence>
<feature type="transmembrane region" description="Helical" evidence="1">
    <location>
        <begin position="91"/>
        <end position="111"/>
    </location>
</feature>
<dbReference type="AlphaFoldDB" id="A0A5C6CED1"/>
<dbReference type="EMBL" id="SJPS01000009">
    <property type="protein sequence ID" value="TWU21791.1"/>
    <property type="molecule type" value="Genomic_DNA"/>
</dbReference>
<keyword evidence="1" id="KW-0472">Membrane</keyword>
<dbReference type="Gene3D" id="1.10.3730.20">
    <property type="match status" value="1"/>
</dbReference>
<dbReference type="Proteomes" id="UP000318437">
    <property type="component" value="Unassembled WGS sequence"/>
</dbReference>
<reference evidence="2 3" key="1">
    <citation type="submission" date="2019-02" db="EMBL/GenBank/DDBJ databases">
        <title>Deep-cultivation of Planctomycetes and their phenomic and genomic characterization uncovers novel biology.</title>
        <authorList>
            <person name="Wiegand S."/>
            <person name="Jogler M."/>
            <person name="Boedeker C."/>
            <person name="Pinto D."/>
            <person name="Vollmers J."/>
            <person name="Rivas-Marin E."/>
            <person name="Kohn T."/>
            <person name="Peeters S.H."/>
            <person name="Heuer A."/>
            <person name="Rast P."/>
            <person name="Oberbeckmann S."/>
            <person name="Bunk B."/>
            <person name="Jeske O."/>
            <person name="Meyerdierks A."/>
            <person name="Storesund J.E."/>
            <person name="Kallscheuer N."/>
            <person name="Luecker S."/>
            <person name="Lage O.M."/>
            <person name="Pohl T."/>
            <person name="Merkel B.J."/>
            <person name="Hornburger P."/>
            <person name="Mueller R.-W."/>
            <person name="Bruemmer F."/>
            <person name="Labrenz M."/>
            <person name="Spormann A.M."/>
            <person name="Op Den Camp H."/>
            <person name="Overmann J."/>
            <person name="Amann R."/>
            <person name="Jetten M.S.M."/>
            <person name="Mascher T."/>
            <person name="Medema M.H."/>
            <person name="Devos D.P."/>
            <person name="Kaster A.-K."/>
            <person name="Ovreas L."/>
            <person name="Rohde M."/>
            <person name="Galperin M.Y."/>
            <person name="Jogler C."/>
        </authorList>
    </citation>
    <scope>NUCLEOTIDE SEQUENCE [LARGE SCALE GENOMIC DNA]</scope>
    <source>
        <strain evidence="2 3">Pla144</strain>
    </source>
</reference>
<keyword evidence="1" id="KW-0812">Transmembrane</keyword>
<dbReference type="OrthoDB" id="9790852at2"/>
<comment type="caution">
    <text evidence="2">The sequence shown here is derived from an EMBL/GenBank/DDBJ whole genome shotgun (WGS) entry which is preliminary data.</text>
</comment>
<dbReference type="SUPFAM" id="SSF103481">
    <property type="entry name" value="Multidrug resistance efflux transporter EmrE"/>
    <property type="match status" value="1"/>
</dbReference>
<sequence>MKPSAQAYLVLALGVLSVSTGAIFVRFAQQEAASLTIAEYRLGIGFVVMLIPTLVFRRRELLISHVSRCGTGEPIFSTILAYLLFDEALSIVQIGGCIIILIGIYLAARAANLDAAIVRSFGR</sequence>
<keyword evidence="3" id="KW-1185">Reference proteome</keyword>
<evidence type="ECO:0000256" key="1">
    <source>
        <dbReference type="SAM" id="Phobius"/>
    </source>
</evidence>
<dbReference type="InterPro" id="IPR037185">
    <property type="entry name" value="EmrE-like"/>
</dbReference>
<organism evidence="2 3">
    <name type="scientific">Bythopirellula polymerisocia</name>
    <dbReference type="NCBI Taxonomy" id="2528003"/>
    <lineage>
        <taxon>Bacteria</taxon>
        <taxon>Pseudomonadati</taxon>
        <taxon>Planctomycetota</taxon>
        <taxon>Planctomycetia</taxon>
        <taxon>Pirellulales</taxon>
        <taxon>Lacipirellulaceae</taxon>
        <taxon>Bythopirellula</taxon>
    </lineage>
</organism>
<keyword evidence="1" id="KW-1133">Transmembrane helix</keyword>
<gene>
    <name evidence="2" type="ORF">Pla144_44870</name>
</gene>
<evidence type="ECO:0000313" key="2">
    <source>
        <dbReference type="EMBL" id="TWU21791.1"/>
    </source>
</evidence>
<protein>
    <submittedName>
        <fullName evidence="2">EamA-like transporter family protein</fullName>
    </submittedName>
</protein>
<proteinExistence type="predicted"/>